<sequence length="228" mass="24951">MTENSEVDKSRLVRNGLLLLIPGLVGAFAVYLLWQSNPDPDYWRGIFNQILSYLKDNPWALLAAVATLPGIGFPISPLLFLFGVVLAPKYGMPATCALGILAQSFCTIWTYLLASGPLRDVLKSFIRRRRELPQLTDSNTLRLGLILRITPGIPYALQNIVLGILGMRLKPYLIVSIPITGLWTIGFIVTGGAIFEGRAGLAITGVLLLIVLVIFTRMLRGRTGTDDG</sequence>
<feature type="transmembrane region" description="Helical" evidence="1">
    <location>
        <begin position="94"/>
        <end position="114"/>
    </location>
</feature>
<dbReference type="RefSeq" id="WP_110131611.1">
    <property type="nucleotide sequence ID" value="NZ_QHJQ01000008.1"/>
</dbReference>
<feature type="transmembrane region" description="Helical" evidence="1">
    <location>
        <begin position="59"/>
        <end position="87"/>
    </location>
</feature>
<comment type="caution">
    <text evidence="3">The sequence shown here is derived from an EMBL/GenBank/DDBJ whole genome shotgun (WGS) entry which is preliminary data.</text>
</comment>
<proteinExistence type="predicted"/>
<dbReference type="EMBL" id="QHJQ01000008">
    <property type="protein sequence ID" value="PXA03612.1"/>
    <property type="molecule type" value="Genomic_DNA"/>
</dbReference>
<feature type="transmembrane region" description="Helical" evidence="1">
    <location>
        <begin position="172"/>
        <end position="195"/>
    </location>
</feature>
<feature type="transmembrane region" description="Helical" evidence="1">
    <location>
        <begin position="12"/>
        <end position="34"/>
    </location>
</feature>
<organism evidence="3 4">
    <name type="scientific">Coraliomargarita sinensis</name>
    <dbReference type="NCBI Taxonomy" id="2174842"/>
    <lineage>
        <taxon>Bacteria</taxon>
        <taxon>Pseudomonadati</taxon>
        <taxon>Verrucomicrobiota</taxon>
        <taxon>Opitutia</taxon>
        <taxon>Puniceicoccales</taxon>
        <taxon>Coraliomargaritaceae</taxon>
        <taxon>Coraliomargarita</taxon>
    </lineage>
</organism>
<feature type="domain" description="VTT" evidence="2">
    <location>
        <begin position="73"/>
        <end position="190"/>
    </location>
</feature>
<evidence type="ECO:0000256" key="1">
    <source>
        <dbReference type="SAM" id="Phobius"/>
    </source>
</evidence>
<keyword evidence="1" id="KW-0812">Transmembrane</keyword>
<protein>
    <recommendedName>
        <fullName evidence="2">VTT domain-containing protein</fullName>
    </recommendedName>
</protein>
<keyword evidence="4" id="KW-1185">Reference proteome</keyword>
<evidence type="ECO:0000313" key="4">
    <source>
        <dbReference type="Proteomes" id="UP000247099"/>
    </source>
</evidence>
<keyword evidence="1" id="KW-0472">Membrane</keyword>
<dbReference type="InterPro" id="IPR032816">
    <property type="entry name" value="VTT_dom"/>
</dbReference>
<gene>
    <name evidence="3" type="ORF">DDZ13_11570</name>
</gene>
<dbReference type="AlphaFoldDB" id="A0A317ZFI0"/>
<feature type="transmembrane region" description="Helical" evidence="1">
    <location>
        <begin position="201"/>
        <end position="219"/>
    </location>
</feature>
<name>A0A317ZFI0_9BACT</name>
<evidence type="ECO:0000259" key="2">
    <source>
        <dbReference type="Pfam" id="PF09335"/>
    </source>
</evidence>
<dbReference type="Proteomes" id="UP000247099">
    <property type="component" value="Unassembled WGS sequence"/>
</dbReference>
<feature type="transmembrane region" description="Helical" evidence="1">
    <location>
        <begin position="145"/>
        <end position="165"/>
    </location>
</feature>
<dbReference type="InParanoid" id="A0A317ZFI0"/>
<dbReference type="Pfam" id="PF09335">
    <property type="entry name" value="VTT_dom"/>
    <property type="match status" value="1"/>
</dbReference>
<accession>A0A317ZFI0</accession>
<keyword evidence="1" id="KW-1133">Transmembrane helix</keyword>
<reference evidence="3 4" key="1">
    <citation type="submission" date="2018-05" db="EMBL/GenBank/DDBJ databases">
        <title>Coraliomargarita sinensis sp. nov., isolated from a marine solar saltern.</title>
        <authorList>
            <person name="Zhou L.Y."/>
        </authorList>
    </citation>
    <scope>NUCLEOTIDE SEQUENCE [LARGE SCALE GENOMIC DNA]</scope>
    <source>
        <strain evidence="3 4">WN38</strain>
    </source>
</reference>
<evidence type="ECO:0000313" key="3">
    <source>
        <dbReference type="EMBL" id="PXA03612.1"/>
    </source>
</evidence>
<dbReference type="OrthoDB" id="195778at2"/>